<reference evidence="9" key="1">
    <citation type="journal article" date="2018" name="Nat. Microbiol.">
        <title>Leveraging single-cell genomics to expand the fungal tree of life.</title>
        <authorList>
            <person name="Ahrendt S.R."/>
            <person name="Quandt C.A."/>
            <person name="Ciobanu D."/>
            <person name="Clum A."/>
            <person name="Salamov A."/>
            <person name="Andreopoulos B."/>
            <person name="Cheng J.F."/>
            <person name="Woyke T."/>
            <person name="Pelin A."/>
            <person name="Henrissat B."/>
            <person name="Reynolds N.K."/>
            <person name="Benny G.L."/>
            <person name="Smith M.E."/>
            <person name="James T.Y."/>
            <person name="Grigoriev I.V."/>
        </authorList>
    </citation>
    <scope>NUCLEOTIDE SEQUENCE [LARGE SCALE GENOMIC DNA]</scope>
    <source>
        <strain evidence="9">RSA 1356</strain>
    </source>
</reference>
<feature type="repeat" description="PPR" evidence="5">
    <location>
        <begin position="531"/>
        <end position="565"/>
    </location>
</feature>
<gene>
    <name evidence="8" type="ORF">THASP1DRAFT_29107</name>
</gene>
<evidence type="ECO:0000259" key="7">
    <source>
        <dbReference type="Pfam" id="PF17177"/>
    </source>
</evidence>
<sequence length="775" mass="86929">MWRTIHVRSAPTARLSALIQAAPQSPARTVVAEPMIPGGRPAVGVSFGTRAVSTAKTKPSSACSRQLSGTAVRSATRKKPLQSRLPSAKHPLAAVDRCLSSSGDTRTADAAHDANAPAPSSEEAAQKWRRKPGGHAGRKRADSPANARITVVRALSKLVRDVDMLDYNTAAKAGTLLVARDRIQELAPYLPTDVAIDTHEIIESMEKIRASETDLDYVHRRRLRQLRKVVGEDFVDMNDLWKSYQLVREAPDTLQCLPPFMFRLVRSALLRGMQELGVAETARRILVLFCDQQTAGHPYATNDHIAHMWALSELGRYGEVVDQFDQLRYQAHAEGRRLTDERIWHYRLVAMARLGLVNQAISAAKTMCRRLGKFPTGPTAAVLLVGIIRDGDIDRACRLLDLPTTRPTDPTLNKERLQLDILDSQYAYNVLVAELAKHQRFDAAQVLFNRMCSRGIKAMPFATSALVDAVGRSDQRTQTAVRAMYDSLYERESKLDVVSHSMSLHHLVRRGDPDAVRVVLARMRADGVVPNVYTFTTMIQGAAEADNMEAAEALFKQMHAYQIQPTTHTYVALLDGYARQRNLPAVQRVLQSLQSADLTIALPVWNTVLSAFARAGDLKGALHIFQQLRQAGQSPDRFTYWWMFYAYRWCRLPPRLERALGNGWQVDRRDHDADSFSLDPTNERWLRYADKAAKAAVREPANVDWTAYEPVDTAFLLCDTVLDLPQVLAEEMRARRVKVDIKLQFLRTMALRRVHALRAVTKVPSAMPQQYKQVP</sequence>
<evidence type="ECO:0000313" key="8">
    <source>
        <dbReference type="EMBL" id="RKP09099.1"/>
    </source>
</evidence>
<dbReference type="InterPro" id="IPR011990">
    <property type="entry name" value="TPR-like_helical_dom_sf"/>
</dbReference>
<keyword evidence="2" id="KW-0677">Repeat</keyword>
<comment type="function">
    <text evidence="3">Regulates mitochondrial small subunit maturation by controlling 15S rRNA 5'-end processing. Localizes to the 5' precursor of the 15S rRNA in a position that is subsequently occupied by mS47 in the mature yeast mtSSU. Uses structure and sequence-specific RNA recognition, binding to a single-stranded region of the precursor and specifically recognizing bases -6 to -1. The exchange of Ccm1 for mS47 is coupled to the irreversible removal of precursor rRNA that is accompanied by conformational changes of the mitoribosomal proteins uS5m and mS26. These conformational changes signal completion of 5'-end rRNA processing through protection of the mature 5'-end of the 15S rRNA and stabilization of mS47. The removal of the 5' precursor together with the dissociation of Ccm1 may be catalyzed by the 5'-3' exoribonuclease Pet127. Involved in the specific removal of group I introns in mitochondrial encoded transcripts.</text>
</comment>
<dbReference type="InterPro" id="IPR002885">
    <property type="entry name" value="PPR_rpt"/>
</dbReference>
<dbReference type="Pfam" id="PF17177">
    <property type="entry name" value="PPR_long"/>
    <property type="match status" value="1"/>
</dbReference>
<dbReference type="EMBL" id="KZ992542">
    <property type="protein sequence ID" value="RKP09099.1"/>
    <property type="molecule type" value="Genomic_DNA"/>
</dbReference>
<evidence type="ECO:0000256" key="3">
    <source>
        <dbReference type="ARBA" id="ARBA00044493"/>
    </source>
</evidence>
<feature type="repeat" description="PPR" evidence="5">
    <location>
        <begin position="601"/>
        <end position="635"/>
    </location>
</feature>
<evidence type="ECO:0000256" key="1">
    <source>
        <dbReference type="ARBA" id="ARBA00006192"/>
    </source>
</evidence>
<evidence type="ECO:0000256" key="5">
    <source>
        <dbReference type="PROSITE-ProRule" id="PRU00708"/>
    </source>
</evidence>
<dbReference type="Proteomes" id="UP000271241">
    <property type="component" value="Unassembled WGS sequence"/>
</dbReference>
<evidence type="ECO:0000256" key="2">
    <source>
        <dbReference type="ARBA" id="ARBA00022737"/>
    </source>
</evidence>
<feature type="repeat" description="PPR" evidence="5">
    <location>
        <begin position="424"/>
        <end position="458"/>
    </location>
</feature>
<evidence type="ECO:0000313" key="9">
    <source>
        <dbReference type="Proteomes" id="UP000271241"/>
    </source>
</evidence>
<dbReference type="AlphaFoldDB" id="A0A4V1IWX7"/>
<dbReference type="PROSITE" id="PS51375">
    <property type="entry name" value="PPR"/>
    <property type="match status" value="4"/>
</dbReference>
<name>A0A4V1IWX7_9FUNG</name>
<dbReference type="PANTHER" id="PTHR47447:SF17">
    <property type="entry name" value="OS12G0638900 PROTEIN"/>
    <property type="match status" value="1"/>
</dbReference>
<dbReference type="Gene3D" id="1.25.40.10">
    <property type="entry name" value="Tetratricopeptide repeat domain"/>
    <property type="match status" value="2"/>
</dbReference>
<feature type="compositionally biased region" description="Low complexity" evidence="6">
    <location>
        <begin position="113"/>
        <end position="123"/>
    </location>
</feature>
<comment type="subunit">
    <text evidence="4">Binds to mitochondrial small subunit 15S rRNA.</text>
</comment>
<dbReference type="Pfam" id="PF01535">
    <property type="entry name" value="PPR"/>
    <property type="match status" value="1"/>
</dbReference>
<evidence type="ECO:0000256" key="6">
    <source>
        <dbReference type="SAM" id="MobiDB-lite"/>
    </source>
</evidence>
<feature type="repeat" description="PPR" evidence="5">
    <location>
        <begin position="496"/>
        <end position="530"/>
    </location>
</feature>
<dbReference type="STRING" id="78915.A0A4V1IWX7"/>
<feature type="region of interest" description="Disordered" evidence="6">
    <location>
        <begin position="56"/>
        <end position="145"/>
    </location>
</feature>
<feature type="compositionally biased region" description="Basic residues" evidence="6">
    <location>
        <begin position="127"/>
        <end position="138"/>
    </location>
</feature>
<dbReference type="InterPro" id="IPR033443">
    <property type="entry name" value="PROP1-like_PPR_dom"/>
</dbReference>
<keyword evidence="9" id="KW-1185">Reference proteome</keyword>
<feature type="domain" description="PROP1-like PPR" evidence="7">
    <location>
        <begin position="496"/>
        <end position="633"/>
    </location>
</feature>
<accession>A0A4V1IWX7</accession>
<proteinExistence type="inferred from homology"/>
<feature type="compositionally biased region" description="Polar residues" evidence="6">
    <location>
        <begin position="56"/>
        <end position="73"/>
    </location>
</feature>
<dbReference type="PANTHER" id="PTHR47447">
    <property type="entry name" value="OS03G0856100 PROTEIN"/>
    <property type="match status" value="1"/>
</dbReference>
<comment type="similarity">
    <text evidence="1">Belongs to the CCM1 family.</text>
</comment>
<dbReference type="OrthoDB" id="185373at2759"/>
<organism evidence="8 9">
    <name type="scientific">Thamnocephalis sphaerospora</name>
    <dbReference type="NCBI Taxonomy" id="78915"/>
    <lineage>
        <taxon>Eukaryota</taxon>
        <taxon>Fungi</taxon>
        <taxon>Fungi incertae sedis</taxon>
        <taxon>Zoopagomycota</taxon>
        <taxon>Zoopagomycotina</taxon>
        <taxon>Zoopagomycetes</taxon>
        <taxon>Zoopagales</taxon>
        <taxon>Sigmoideomycetaceae</taxon>
        <taxon>Thamnocephalis</taxon>
    </lineage>
</organism>
<dbReference type="NCBIfam" id="TIGR00756">
    <property type="entry name" value="PPR"/>
    <property type="match status" value="3"/>
</dbReference>
<evidence type="ECO:0000256" key="4">
    <source>
        <dbReference type="ARBA" id="ARBA00044511"/>
    </source>
</evidence>
<protein>
    <recommendedName>
        <fullName evidence="7">PROP1-like PPR domain-containing protein</fullName>
    </recommendedName>
</protein>